<dbReference type="Proteomes" id="UP000887574">
    <property type="component" value="Unplaced"/>
</dbReference>
<evidence type="ECO:0000313" key="3">
    <source>
        <dbReference type="WBParaSite" id="jg7394"/>
    </source>
</evidence>
<dbReference type="AlphaFoldDB" id="A0A915EKX1"/>
<evidence type="ECO:0000256" key="1">
    <source>
        <dbReference type="SAM" id="MobiDB-lite"/>
    </source>
</evidence>
<reference evidence="3" key="1">
    <citation type="submission" date="2022-11" db="UniProtKB">
        <authorList>
            <consortium name="WormBaseParasite"/>
        </authorList>
    </citation>
    <scope>IDENTIFICATION</scope>
</reference>
<keyword evidence="2" id="KW-1185">Reference proteome</keyword>
<organism evidence="2 3">
    <name type="scientific">Ditylenchus dipsaci</name>
    <dbReference type="NCBI Taxonomy" id="166011"/>
    <lineage>
        <taxon>Eukaryota</taxon>
        <taxon>Metazoa</taxon>
        <taxon>Ecdysozoa</taxon>
        <taxon>Nematoda</taxon>
        <taxon>Chromadorea</taxon>
        <taxon>Rhabditida</taxon>
        <taxon>Tylenchina</taxon>
        <taxon>Tylenchomorpha</taxon>
        <taxon>Sphaerularioidea</taxon>
        <taxon>Anguinidae</taxon>
        <taxon>Anguininae</taxon>
        <taxon>Ditylenchus</taxon>
    </lineage>
</organism>
<feature type="compositionally biased region" description="Polar residues" evidence="1">
    <location>
        <begin position="201"/>
        <end position="221"/>
    </location>
</feature>
<feature type="region of interest" description="Disordered" evidence="1">
    <location>
        <begin position="190"/>
        <end position="221"/>
    </location>
</feature>
<name>A0A915EKX1_9BILA</name>
<dbReference type="WBParaSite" id="jg7394">
    <property type="protein sequence ID" value="jg7394"/>
    <property type="gene ID" value="jg7394"/>
</dbReference>
<protein>
    <submittedName>
        <fullName evidence="3">Uncharacterized protein</fullName>
    </submittedName>
</protein>
<evidence type="ECO:0000313" key="2">
    <source>
        <dbReference type="Proteomes" id="UP000887574"/>
    </source>
</evidence>
<accession>A0A915EKX1</accession>
<sequence>MFVVLYHVVPLRCNRLTFLVIISKQKFKIAFFFSSLPLSFLQNGCCALSVRAFVGCYWSRLPSRLLDVYIEQAKREINQQQQVWNASRRHAPFLASVFSGGPMMHGGAANPMMMNRLGGGPPHFRPGMLTPQQQQQYMQQQRQMMAACWSESNVERPDGGDHAAITRTALFPPNSHLGHATANDATQMMNKSAGLMPPPNAGSSQPFDPQNTSIFGKQQVA</sequence>
<proteinExistence type="predicted"/>